<accession>A0A6J5LXZ1</accession>
<sequence>MPMVNGKKYSYSKTGVAAAKKEAKKSGKKMMSKPMKKATKRG</sequence>
<evidence type="ECO:0000256" key="1">
    <source>
        <dbReference type="SAM" id="MobiDB-lite"/>
    </source>
</evidence>
<protein>
    <submittedName>
        <fullName evidence="2">Uncharacterized protein</fullName>
    </submittedName>
</protein>
<name>A0A6J5LXZ1_9CAUD</name>
<evidence type="ECO:0000313" key="2">
    <source>
        <dbReference type="EMBL" id="CAB4138981.1"/>
    </source>
</evidence>
<gene>
    <name evidence="2" type="ORF">UFOVP342_2</name>
</gene>
<organism evidence="2">
    <name type="scientific">uncultured Caudovirales phage</name>
    <dbReference type="NCBI Taxonomy" id="2100421"/>
    <lineage>
        <taxon>Viruses</taxon>
        <taxon>Duplodnaviria</taxon>
        <taxon>Heunggongvirae</taxon>
        <taxon>Uroviricota</taxon>
        <taxon>Caudoviricetes</taxon>
        <taxon>Peduoviridae</taxon>
        <taxon>Maltschvirus</taxon>
        <taxon>Maltschvirus maltsch</taxon>
    </lineage>
</organism>
<proteinExistence type="predicted"/>
<dbReference type="EMBL" id="LR796361">
    <property type="protein sequence ID" value="CAB4138981.1"/>
    <property type="molecule type" value="Genomic_DNA"/>
</dbReference>
<feature type="compositionally biased region" description="Basic residues" evidence="1">
    <location>
        <begin position="26"/>
        <end position="42"/>
    </location>
</feature>
<reference evidence="2" key="1">
    <citation type="submission" date="2020-04" db="EMBL/GenBank/DDBJ databases">
        <authorList>
            <person name="Chiriac C."/>
            <person name="Salcher M."/>
            <person name="Ghai R."/>
            <person name="Kavagutti S V."/>
        </authorList>
    </citation>
    <scope>NUCLEOTIDE SEQUENCE</scope>
</reference>
<feature type="region of interest" description="Disordered" evidence="1">
    <location>
        <begin position="14"/>
        <end position="42"/>
    </location>
</feature>